<dbReference type="InterPro" id="IPR003680">
    <property type="entry name" value="Flavodoxin_fold"/>
</dbReference>
<dbReference type="RefSeq" id="WP_160334355.1">
    <property type="nucleotide sequence ID" value="NZ_WSRP01000003.1"/>
</dbReference>
<dbReference type="PANTHER" id="PTHR46305:SF3">
    <property type="entry name" value="NADPH:QUINONE OXIDOREDUCTASE MDAB"/>
    <property type="match status" value="1"/>
</dbReference>
<feature type="domain" description="Flavodoxin-like fold" evidence="5">
    <location>
        <begin position="50"/>
        <end position="186"/>
    </location>
</feature>
<dbReference type="InterPro" id="IPR029039">
    <property type="entry name" value="Flavoprotein-like_sf"/>
</dbReference>
<dbReference type="AlphaFoldDB" id="A0A6L6YEV6"/>
<protein>
    <submittedName>
        <fullName evidence="6">NADPH quinone reductase MdaB</fullName>
    </submittedName>
</protein>
<name>A0A6L6YEV6_9BURK</name>
<dbReference type="Pfam" id="PF02525">
    <property type="entry name" value="Flavodoxin_2"/>
    <property type="match status" value="1"/>
</dbReference>
<dbReference type="InterPro" id="IPR052397">
    <property type="entry name" value="NADPH-QR_MdaB"/>
</dbReference>
<evidence type="ECO:0000256" key="4">
    <source>
        <dbReference type="ARBA" id="ARBA00037981"/>
    </source>
</evidence>
<comment type="cofactor">
    <cofactor evidence="1">
        <name>FAD</name>
        <dbReference type="ChEBI" id="CHEBI:57692"/>
    </cofactor>
</comment>
<accession>A0A6L6YEV6</accession>
<gene>
    <name evidence="6" type="ORF">E5987_01715</name>
</gene>
<sequence length="192" mass="22100">MSKHVLIIDCGCENYGRGGCLNHYLSNIADEELQKLGYSTEITLVDSEWEPAAEAEKFKRADFVIVQTPGWWMSTPWQFKRYLDLVWMQPGIAHGDGRHHETPTKGYGTGGILNDKKYMLSSTWNAPIQAFTEKDQFFEGKGIDGVFFWLHKAFAFIGMKPMESFICNDVLKNPKIDEDVKRWKDHIKKNFG</sequence>
<comment type="similarity">
    <text evidence="4">Belongs to the oxidoreductase MdaB family.</text>
</comment>
<dbReference type="SUPFAM" id="SSF52218">
    <property type="entry name" value="Flavoproteins"/>
    <property type="match status" value="1"/>
</dbReference>
<keyword evidence="7" id="KW-1185">Reference proteome</keyword>
<dbReference type="Proteomes" id="UP000472580">
    <property type="component" value="Unassembled WGS sequence"/>
</dbReference>
<dbReference type="PANTHER" id="PTHR46305">
    <property type="match status" value="1"/>
</dbReference>
<organism evidence="6 7">
    <name type="scientific">Parasutterella muris</name>
    <dbReference type="NCBI Taxonomy" id="2565572"/>
    <lineage>
        <taxon>Bacteria</taxon>
        <taxon>Pseudomonadati</taxon>
        <taxon>Pseudomonadota</taxon>
        <taxon>Betaproteobacteria</taxon>
        <taxon>Burkholderiales</taxon>
        <taxon>Sutterellaceae</taxon>
        <taxon>Parasutterella</taxon>
    </lineage>
</organism>
<reference evidence="6 7" key="1">
    <citation type="submission" date="2019-12" db="EMBL/GenBank/DDBJ databases">
        <title>Microbes associate with the intestines of laboratory mice.</title>
        <authorList>
            <person name="Navarre W."/>
            <person name="Wong E."/>
        </authorList>
    </citation>
    <scope>NUCLEOTIDE SEQUENCE [LARGE SCALE GENOMIC DNA]</scope>
    <source>
        <strain evidence="6 7">NM82_D38</strain>
    </source>
</reference>
<proteinExistence type="inferred from homology"/>
<evidence type="ECO:0000259" key="5">
    <source>
        <dbReference type="Pfam" id="PF02525"/>
    </source>
</evidence>
<evidence type="ECO:0000313" key="7">
    <source>
        <dbReference type="Proteomes" id="UP000472580"/>
    </source>
</evidence>
<keyword evidence="3" id="KW-0274">FAD</keyword>
<dbReference type="EMBL" id="WSRP01000003">
    <property type="protein sequence ID" value="MVX55924.1"/>
    <property type="molecule type" value="Genomic_DNA"/>
</dbReference>
<evidence type="ECO:0000313" key="6">
    <source>
        <dbReference type="EMBL" id="MVX55924.1"/>
    </source>
</evidence>
<dbReference type="OrthoDB" id="9798454at2"/>
<evidence type="ECO:0000256" key="3">
    <source>
        <dbReference type="ARBA" id="ARBA00022827"/>
    </source>
</evidence>
<dbReference type="Gene3D" id="3.40.50.360">
    <property type="match status" value="1"/>
</dbReference>
<keyword evidence="2" id="KW-0285">Flavoprotein</keyword>
<comment type="caution">
    <text evidence="6">The sequence shown here is derived from an EMBL/GenBank/DDBJ whole genome shotgun (WGS) entry which is preliminary data.</text>
</comment>
<evidence type="ECO:0000256" key="2">
    <source>
        <dbReference type="ARBA" id="ARBA00022630"/>
    </source>
</evidence>
<evidence type="ECO:0000256" key="1">
    <source>
        <dbReference type="ARBA" id="ARBA00001974"/>
    </source>
</evidence>